<protein>
    <submittedName>
        <fullName evidence="1">Uncharacterized protein</fullName>
    </submittedName>
</protein>
<organism evidence="1 2">
    <name type="scientific">Mythimna loreyi</name>
    <dbReference type="NCBI Taxonomy" id="667449"/>
    <lineage>
        <taxon>Eukaryota</taxon>
        <taxon>Metazoa</taxon>
        <taxon>Ecdysozoa</taxon>
        <taxon>Arthropoda</taxon>
        <taxon>Hexapoda</taxon>
        <taxon>Insecta</taxon>
        <taxon>Pterygota</taxon>
        <taxon>Neoptera</taxon>
        <taxon>Endopterygota</taxon>
        <taxon>Lepidoptera</taxon>
        <taxon>Glossata</taxon>
        <taxon>Ditrysia</taxon>
        <taxon>Noctuoidea</taxon>
        <taxon>Noctuidae</taxon>
        <taxon>Noctuinae</taxon>
        <taxon>Hadenini</taxon>
        <taxon>Mythimna</taxon>
    </lineage>
</organism>
<evidence type="ECO:0000313" key="2">
    <source>
        <dbReference type="Proteomes" id="UP001231649"/>
    </source>
</evidence>
<dbReference type="EMBL" id="CM056794">
    <property type="protein sequence ID" value="KAJ8717293.1"/>
    <property type="molecule type" value="Genomic_DNA"/>
</dbReference>
<comment type="caution">
    <text evidence="1">The sequence shown here is derived from an EMBL/GenBank/DDBJ whole genome shotgun (WGS) entry which is preliminary data.</text>
</comment>
<sequence length="491" mass="55074">MHTRPIIIPVKMLENDSTPATASSETSNSEIYSTPATESSKTSNSEIYSTPTTANSETSKSEIYLTPATASSKISNSEICSTPATASSETSNSEILSTPATASCETSNSEICSTPATASSETSNSEICSTPTTASSETSNSEICSTALKIVLARQAESLPCITRRQDIDPQILKNTLPPPVWSTLQSGKTDYGLTANDIKSGTTLMRIYNIENAEVTNPNFMKKCKNDKSKELNKRQHYSPKKVPSRDQLKGTPKTKDPIPTVIPQIKNQGFTLQQKCARKLRTGSADEKTLTNRRAVSQPIFIQPKPQPQPQTPPHPQTLPYPQVQPPPQPSPSERKKSLERRITTKIWQILNRDMFLLDHEKFNNHMQATNSETKQYIINVIKKCNDKKKKPLNQTKVTPLNRTKVTQTSKENRYRDKKRVMKTAVRRRVWALAKASIKRSKHWSQFLAENHIIVDNIDIDKLDLSFIDFEALEIENKILKRIITWLFT</sequence>
<accession>A0ACC2QME7</accession>
<gene>
    <name evidence="1" type="ORF">PYW08_005692</name>
</gene>
<name>A0ACC2QME7_9NEOP</name>
<evidence type="ECO:0000313" key="1">
    <source>
        <dbReference type="EMBL" id="KAJ8717293.1"/>
    </source>
</evidence>
<proteinExistence type="predicted"/>
<dbReference type="Proteomes" id="UP001231649">
    <property type="component" value="Chromosome 18"/>
</dbReference>
<keyword evidence="2" id="KW-1185">Reference proteome</keyword>
<reference evidence="1" key="1">
    <citation type="submission" date="2023-03" db="EMBL/GenBank/DDBJ databases">
        <title>Chromosome-level genomes of two armyworms, Mythimna separata and Mythimna loreyi, provide insights into the biosynthesis and reception of sex pheromones.</title>
        <authorList>
            <person name="Zhao H."/>
        </authorList>
    </citation>
    <scope>NUCLEOTIDE SEQUENCE</scope>
    <source>
        <strain evidence="1">BeijingLab</strain>
    </source>
</reference>